<dbReference type="EMBL" id="JBHFEH010000053">
    <property type="protein sequence ID" value="KAL2050078.1"/>
    <property type="molecule type" value="Genomic_DNA"/>
</dbReference>
<keyword evidence="1" id="KW-0732">Signal</keyword>
<evidence type="ECO:0000256" key="1">
    <source>
        <dbReference type="SAM" id="SignalP"/>
    </source>
</evidence>
<reference evidence="2 3" key="1">
    <citation type="submission" date="2024-09" db="EMBL/GenBank/DDBJ databases">
        <title>Rethinking Asexuality: The Enigmatic Case of Functional Sexual Genes in Lepraria (Stereocaulaceae).</title>
        <authorList>
            <person name="Doellman M."/>
            <person name="Sun Y."/>
            <person name="Barcenas-Pena A."/>
            <person name="Lumbsch H.T."/>
            <person name="Grewe F."/>
        </authorList>
    </citation>
    <scope>NUCLEOTIDE SEQUENCE [LARGE SCALE GENOMIC DNA]</scope>
    <source>
        <strain evidence="2 3">Grewe 0041</strain>
    </source>
</reference>
<protein>
    <submittedName>
        <fullName evidence="2">Uncharacterized protein</fullName>
    </submittedName>
</protein>
<name>A0ABR4B2S5_9LECA</name>
<evidence type="ECO:0000313" key="2">
    <source>
        <dbReference type="EMBL" id="KAL2050078.1"/>
    </source>
</evidence>
<proteinExistence type="predicted"/>
<feature type="chain" id="PRO_5046735006" evidence="1">
    <location>
        <begin position="18"/>
        <end position="78"/>
    </location>
</feature>
<gene>
    <name evidence="2" type="ORF">ABVK25_009688</name>
</gene>
<accession>A0ABR4B2S5</accession>
<sequence>MPVTLLIPAFFAAIVTATLTANDAPAVIARAAEGCPGGNTVPVLALPTISNKIASNSSWLKRRADMRIVRGADWIRLG</sequence>
<feature type="signal peptide" evidence="1">
    <location>
        <begin position="1"/>
        <end position="17"/>
    </location>
</feature>
<organism evidence="2 3">
    <name type="scientific">Lepraria finkii</name>
    <dbReference type="NCBI Taxonomy" id="1340010"/>
    <lineage>
        <taxon>Eukaryota</taxon>
        <taxon>Fungi</taxon>
        <taxon>Dikarya</taxon>
        <taxon>Ascomycota</taxon>
        <taxon>Pezizomycotina</taxon>
        <taxon>Lecanoromycetes</taxon>
        <taxon>OSLEUM clade</taxon>
        <taxon>Lecanoromycetidae</taxon>
        <taxon>Lecanorales</taxon>
        <taxon>Lecanorineae</taxon>
        <taxon>Stereocaulaceae</taxon>
        <taxon>Lepraria</taxon>
    </lineage>
</organism>
<comment type="caution">
    <text evidence="2">The sequence shown here is derived from an EMBL/GenBank/DDBJ whole genome shotgun (WGS) entry which is preliminary data.</text>
</comment>
<dbReference type="Proteomes" id="UP001590951">
    <property type="component" value="Unassembled WGS sequence"/>
</dbReference>
<evidence type="ECO:0000313" key="3">
    <source>
        <dbReference type="Proteomes" id="UP001590951"/>
    </source>
</evidence>
<keyword evidence="3" id="KW-1185">Reference proteome</keyword>